<keyword evidence="5" id="KW-1185">Reference proteome</keyword>
<dbReference type="OMA" id="GETDAKW"/>
<feature type="compositionally biased region" description="Basic and acidic residues" evidence="1">
    <location>
        <begin position="477"/>
        <end position="489"/>
    </location>
</feature>
<feature type="compositionally biased region" description="Polar residues" evidence="1">
    <location>
        <begin position="263"/>
        <end position="272"/>
    </location>
</feature>
<dbReference type="Proteomes" id="UP000028545">
    <property type="component" value="Unassembled WGS sequence"/>
</dbReference>
<feature type="compositionally biased region" description="Polar residues" evidence="1">
    <location>
        <begin position="357"/>
        <end position="367"/>
    </location>
</feature>
<reference evidence="4 5" key="1">
    <citation type="journal article" date="2014" name="Genome Announc.">
        <title>Draft genome sequence of the pathogenic fungus Scedosporium apiospermum.</title>
        <authorList>
            <person name="Vandeputte P."/>
            <person name="Ghamrawi S."/>
            <person name="Rechenmann M."/>
            <person name="Iltis A."/>
            <person name="Giraud S."/>
            <person name="Fleury M."/>
            <person name="Thornton C."/>
            <person name="Delhaes L."/>
            <person name="Meyer W."/>
            <person name="Papon N."/>
            <person name="Bouchara J.P."/>
        </authorList>
    </citation>
    <scope>NUCLEOTIDE SEQUENCE [LARGE SCALE GENOMIC DNA]</scope>
    <source>
        <strain evidence="4 5">IHEM 14462</strain>
    </source>
</reference>
<feature type="compositionally biased region" description="Low complexity" evidence="1">
    <location>
        <begin position="454"/>
        <end position="465"/>
    </location>
</feature>
<feature type="compositionally biased region" description="Polar residues" evidence="1">
    <location>
        <begin position="374"/>
        <end position="392"/>
    </location>
</feature>
<keyword evidence="2" id="KW-1133">Transmembrane helix</keyword>
<feature type="compositionally biased region" description="Polar residues" evidence="1">
    <location>
        <begin position="402"/>
        <end position="413"/>
    </location>
</feature>
<name>A0A084FXV3_PSEDA</name>
<keyword evidence="3" id="KW-0732">Signal</keyword>
<evidence type="ECO:0008006" key="6">
    <source>
        <dbReference type="Google" id="ProtNLM"/>
    </source>
</evidence>
<feature type="transmembrane region" description="Helical" evidence="2">
    <location>
        <begin position="220"/>
        <end position="241"/>
    </location>
</feature>
<dbReference type="GeneID" id="27727949"/>
<comment type="caution">
    <text evidence="4">The sequence shown here is derived from an EMBL/GenBank/DDBJ whole genome shotgun (WGS) entry which is preliminary data.</text>
</comment>
<accession>A0A084FXV3</accession>
<proteinExistence type="predicted"/>
<feature type="region of interest" description="Disordered" evidence="1">
    <location>
        <begin position="248"/>
        <end position="315"/>
    </location>
</feature>
<dbReference type="EMBL" id="JOWA01000132">
    <property type="protein sequence ID" value="KEZ39915.1"/>
    <property type="molecule type" value="Genomic_DNA"/>
</dbReference>
<dbReference type="HOGENOM" id="CLU_031222_3_1_1"/>
<keyword evidence="2" id="KW-0812">Transmembrane</keyword>
<sequence length="489" mass="52976">MASFRLSSTLFLSFLFLFFSLRPVLSLEVTPGSSCASLCMDEENGDPFSPDSSRIKYKACLECLQKSQKTNGTESDIFWLIHNLRYALGTCLYGFEDQSKVISSPCVINWACEPLKDAILDGQLDPKSDTFGYCTASNSAFFGKTLKSCVACLKSSDDETYLGNFMVALQVGCTQKPAAGAILGISGSPFTRAALEVTDGKSDENEDPGASPNSLTTGTIVGIAVGVALFVFGGLALWFVYRRKKRSTLKDQDQNGGAEDPNSRSSSRTMISHAQPWAAPDHKKSSSVSSSRASNYADPYAEKDEGARNKRTINNNHHTQQYSQYSHNYNHSRSFSGHSSSIPTHPAYNPMSRDGRSSATPSPQPNRNHPGAYNLNTSSNHPLRNQVQNFSRTHSREPSADSRASTPQPTHPTEQAAATLPEGFTMPPPPPRAAQVPSIAIPSLGRARGPKKYTPPTLTLEPATPDEASSSSQPRYLKVDASLDTRDAA</sequence>
<organism evidence="4 5">
    <name type="scientific">Pseudallescheria apiosperma</name>
    <name type="common">Scedosporium apiospermum</name>
    <dbReference type="NCBI Taxonomy" id="563466"/>
    <lineage>
        <taxon>Eukaryota</taxon>
        <taxon>Fungi</taxon>
        <taxon>Dikarya</taxon>
        <taxon>Ascomycota</taxon>
        <taxon>Pezizomycotina</taxon>
        <taxon>Sordariomycetes</taxon>
        <taxon>Hypocreomycetidae</taxon>
        <taxon>Microascales</taxon>
        <taxon>Microascaceae</taxon>
        <taxon>Scedosporium</taxon>
    </lineage>
</organism>
<keyword evidence="2" id="KW-0472">Membrane</keyword>
<dbReference type="AlphaFoldDB" id="A0A084FXV3"/>
<gene>
    <name evidence="4" type="ORF">SAPIO_CDS8877</name>
</gene>
<evidence type="ECO:0000313" key="5">
    <source>
        <dbReference type="Proteomes" id="UP000028545"/>
    </source>
</evidence>
<evidence type="ECO:0000256" key="2">
    <source>
        <dbReference type="SAM" id="Phobius"/>
    </source>
</evidence>
<feature type="chain" id="PRO_5001775021" description="LPXTG-domain-containing protein" evidence="3">
    <location>
        <begin position="27"/>
        <end position="489"/>
    </location>
</feature>
<dbReference type="KEGG" id="sapo:SAPIO_CDS8877"/>
<evidence type="ECO:0000256" key="1">
    <source>
        <dbReference type="SAM" id="MobiDB-lite"/>
    </source>
</evidence>
<feature type="region of interest" description="Disordered" evidence="1">
    <location>
        <begin position="328"/>
        <end position="489"/>
    </location>
</feature>
<protein>
    <recommendedName>
        <fullName evidence="6">LPXTG-domain-containing protein</fullName>
    </recommendedName>
</protein>
<feature type="signal peptide" evidence="3">
    <location>
        <begin position="1"/>
        <end position="26"/>
    </location>
</feature>
<feature type="compositionally biased region" description="Low complexity" evidence="1">
    <location>
        <begin position="332"/>
        <end position="341"/>
    </location>
</feature>
<evidence type="ECO:0000313" key="4">
    <source>
        <dbReference type="EMBL" id="KEZ39915.1"/>
    </source>
</evidence>
<evidence type="ECO:0000256" key="3">
    <source>
        <dbReference type="SAM" id="SignalP"/>
    </source>
</evidence>
<dbReference type="VEuPathDB" id="FungiDB:SAPIO_CDS8877"/>
<dbReference type="RefSeq" id="XP_016639714.1">
    <property type="nucleotide sequence ID" value="XM_016790411.1"/>
</dbReference>
<dbReference type="OrthoDB" id="5426678at2759"/>